<dbReference type="PANTHER" id="PTHR12652">
    <property type="entry name" value="PEROXISOMAL BIOGENESIS FACTOR 11"/>
    <property type="match status" value="1"/>
</dbReference>
<evidence type="ECO:0000256" key="2">
    <source>
        <dbReference type="ARBA" id="ARBA00023136"/>
    </source>
</evidence>
<sequence>MNKNVAFIASQISDIHFTTTERDVLIRFLVFSSRLAAWLLSQKNASPSTVHRWQLLMRQLSLTAKLLRVGKFTQQFRFAARSLTGRHQDLFLGYVTVIRQLLTAVYMTCDNATVLNSIGFVPWKGAKTLERRAFRVWFAAGVCGLVAQVYCLYQLKTSDANDQGQGQGQGDRQSLFRKTASKLQLVSSLCDITVSSAAAGLVQWDEGVVCASGMLSSLIAIYTQCKPSLKR</sequence>
<dbReference type="PANTHER" id="PTHR12652:SF50">
    <property type="entry name" value="PEROXIN 11"/>
    <property type="match status" value="1"/>
</dbReference>
<gene>
    <name evidence="5" type="ORF">HYE67_002101</name>
</gene>
<dbReference type="AlphaFoldDB" id="A0A7S8D0W1"/>
<evidence type="ECO:0000313" key="5">
    <source>
        <dbReference type="EMBL" id="QPC59870.1"/>
    </source>
</evidence>
<dbReference type="GO" id="GO:0016559">
    <property type="term" value="P:peroxisome fission"/>
    <property type="evidence" value="ECO:0007669"/>
    <property type="project" value="InterPro"/>
</dbReference>
<accession>A0A7S8D0W1</accession>
<organism evidence="5 6">
    <name type="scientific">Fusarium culmorum</name>
    <dbReference type="NCBI Taxonomy" id="5516"/>
    <lineage>
        <taxon>Eukaryota</taxon>
        <taxon>Fungi</taxon>
        <taxon>Dikarya</taxon>
        <taxon>Ascomycota</taxon>
        <taxon>Pezizomycotina</taxon>
        <taxon>Sordariomycetes</taxon>
        <taxon>Hypocreomycetidae</taxon>
        <taxon>Hypocreales</taxon>
        <taxon>Nectriaceae</taxon>
        <taxon>Fusarium</taxon>
    </lineage>
</organism>
<comment type="subcellular location">
    <subcellularLocation>
        <location evidence="4">Peroxisome membrane</location>
    </subcellularLocation>
</comment>
<evidence type="ECO:0008006" key="7">
    <source>
        <dbReference type="Google" id="ProtNLM"/>
    </source>
</evidence>
<dbReference type="Proteomes" id="UP000663297">
    <property type="component" value="Chromosome 1"/>
</dbReference>
<evidence type="ECO:0000256" key="4">
    <source>
        <dbReference type="ARBA" id="ARBA00046271"/>
    </source>
</evidence>
<dbReference type="InterPro" id="IPR008733">
    <property type="entry name" value="PEX11"/>
</dbReference>
<dbReference type="Pfam" id="PF05648">
    <property type="entry name" value="PEX11"/>
    <property type="match status" value="1"/>
</dbReference>
<keyword evidence="2" id="KW-0472">Membrane</keyword>
<dbReference type="GO" id="GO:0005778">
    <property type="term" value="C:peroxisomal membrane"/>
    <property type="evidence" value="ECO:0007669"/>
    <property type="project" value="UniProtKB-SubCell"/>
</dbReference>
<name>A0A7S8D0W1_FUSCU</name>
<keyword evidence="1" id="KW-0962">Peroxisome biogenesis</keyword>
<proteinExistence type="predicted"/>
<keyword evidence="3" id="KW-0576">Peroxisome</keyword>
<evidence type="ECO:0000256" key="3">
    <source>
        <dbReference type="ARBA" id="ARBA00023140"/>
    </source>
</evidence>
<dbReference type="EMBL" id="CP064747">
    <property type="protein sequence ID" value="QPC59870.1"/>
    <property type="molecule type" value="Genomic_DNA"/>
</dbReference>
<protein>
    <recommendedName>
        <fullName evidence="7">Peroxisomal biogenesis factor 11</fullName>
    </recommendedName>
</protein>
<evidence type="ECO:0000256" key="1">
    <source>
        <dbReference type="ARBA" id="ARBA00022593"/>
    </source>
</evidence>
<reference evidence="5" key="1">
    <citation type="submission" date="2020-11" db="EMBL/GenBank/DDBJ databases">
        <title>The chromosome-scale genome resource for two endophytic Fusarium species: F. culmorum and F. pseudograminearum.</title>
        <authorList>
            <person name="Yuan Z."/>
        </authorList>
    </citation>
    <scope>NUCLEOTIDE SEQUENCE</scope>
    <source>
        <strain evidence="5">Class2-1B</strain>
    </source>
</reference>
<evidence type="ECO:0000313" key="6">
    <source>
        <dbReference type="Proteomes" id="UP000663297"/>
    </source>
</evidence>